<protein>
    <submittedName>
        <fullName evidence="2">Phosphoribosyl 1,2-cyclic phosphate phosphodiesterase</fullName>
    </submittedName>
</protein>
<dbReference type="STRING" id="655355.SAMN05216283_11083"/>
<organism evidence="2 3">
    <name type="scientific">Sunxiuqinia elliptica</name>
    <dbReference type="NCBI Taxonomy" id="655355"/>
    <lineage>
        <taxon>Bacteria</taxon>
        <taxon>Pseudomonadati</taxon>
        <taxon>Bacteroidota</taxon>
        <taxon>Bacteroidia</taxon>
        <taxon>Marinilabiliales</taxon>
        <taxon>Prolixibacteraceae</taxon>
        <taxon>Sunxiuqinia</taxon>
    </lineage>
</organism>
<dbReference type="RefSeq" id="WP_093920948.1">
    <property type="nucleotide sequence ID" value="NZ_FONW01000010.1"/>
</dbReference>
<keyword evidence="3" id="KW-1185">Reference proteome</keyword>
<accession>A0A1I2K090</accession>
<dbReference type="Pfam" id="PF12706">
    <property type="entry name" value="Lactamase_B_2"/>
    <property type="match status" value="1"/>
</dbReference>
<evidence type="ECO:0000259" key="1">
    <source>
        <dbReference type="SMART" id="SM00849"/>
    </source>
</evidence>
<evidence type="ECO:0000313" key="3">
    <source>
        <dbReference type="Proteomes" id="UP000198964"/>
    </source>
</evidence>
<dbReference type="CDD" id="cd16279">
    <property type="entry name" value="metallo-hydrolase-like_MBL-fold"/>
    <property type="match status" value="1"/>
</dbReference>
<dbReference type="EMBL" id="FONW01000010">
    <property type="protein sequence ID" value="SFF59829.1"/>
    <property type="molecule type" value="Genomic_DNA"/>
</dbReference>
<reference evidence="2 3" key="1">
    <citation type="submission" date="2016-10" db="EMBL/GenBank/DDBJ databases">
        <authorList>
            <person name="de Groot N.N."/>
        </authorList>
    </citation>
    <scope>NUCLEOTIDE SEQUENCE [LARGE SCALE GENOMIC DNA]</scope>
    <source>
        <strain evidence="2 3">CGMCC 1.9156</strain>
    </source>
</reference>
<dbReference type="Proteomes" id="UP000198964">
    <property type="component" value="Unassembled WGS sequence"/>
</dbReference>
<evidence type="ECO:0000313" key="2">
    <source>
        <dbReference type="EMBL" id="SFF59829.1"/>
    </source>
</evidence>
<proteinExistence type="predicted"/>
<feature type="domain" description="Metallo-beta-lactamase" evidence="1">
    <location>
        <begin position="40"/>
        <end position="229"/>
    </location>
</feature>
<name>A0A1I2K090_9BACT</name>
<sequence>MEKTEKIAVELLGTGTSQGVPVVACDCEVCQSTDPKDQRLRSALFVELNGLKLVIDAGPDFRQQMLRIGLRKLDAILLTHEHTDHLFGLDDIRAFNWVQKHPTDIYAEKRVQTAIKRVFDYVFEKNKYPGIPQMNLHLVENKPFNIGPVEILPVRGFHHKLPVFGYRIGKMAYLTDINHLPEEEIAKLQNLDVLIVNALRIEKHISHFNLEEALALIEQVKPRKAYLTHISHLMGLHSKIEKLLPENVFLAYDGLKLSIEND</sequence>
<dbReference type="SUPFAM" id="SSF56281">
    <property type="entry name" value="Metallo-hydrolase/oxidoreductase"/>
    <property type="match status" value="1"/>
</dbReference>
<dbReference type="InterPro" id="IPR036866">
    <property type="entry name" value="RibonucZ/Hydroxyglut_hydro"/>
</dbReference>
<dbReference type="PANTHER" id="PTHR42663">
    <property type="entry name" value="HYDROLASE C777.06C-RELATED-RELATED"/>
    <property type="match status" value="1"/>
</dbReference>
<dbReference type="PANTHER" id="PTHR42663:SF6">
    <property type="entry name" value="HYDROLASE C777.06C-RELATED"/>
    <property type="match status" value="1"/>
</dbReference>
<dbReference type="SMART" id="SM00849">
    <property type="entry name" value="Lactamase_B"/>
    <property type="match status" value="1"/>
</dbReference>
<dbReference type="InterPro" id="IPR001279">
    <property type="entry name" value="Metallo-B-lactamas"/>
</dbReference>
<dbReference type="AlphaFoldDB" id="A0A1I2K090"/>
<dbReference type="Gene3D" id="3.60.15.10">
    <property type="entry name" value="Ribonuclease Z/Hydroxyacylglutathione hydrolase-like"/>
    <property type="match status" value="1"/>
</dbReference>
<gene>
    <name evidence="2" type="ORF">SAMN05216283_11083</name>
</gene>